<gene>
    <name evidence="1" type="ORF">PDJAM_G00124690</name>
</gene>
<dbReference type="Proteomes" id="UP000830395">
    <property type="component" value="Chromosome 21"/>
</dbReference>
<reference evidence="1" key="1">
    <citation type="submission" date="2020-02" db="EMBL/GenBank/DDBJ databases">
        <title>Genome sequencing of the panga catfish, Pangasius djambal.</title>
        <authorList>
            <person name="Wen M."/>
            <person name="Zahm M."/>
            <person name="Roques C."/>
            <person name="Cabau C."/>
            <person name="Klopp C."/>
            <person name="Donnadieu C."/>
            <person name="Jouanno E."/>
            <person name="Avarre J.-C."/>
            <person name="Campet M."/>
            <person name="Ha T."/>
            <person name="Dugue R."/>
            <person name="Lampietro C."/>
            <person name="Louis A."/>
            <person name="Herpin A."/>
            <person name="Echchiki A."/>
            <person name="Berthelot C."/>
            <person name="Parey E."/>
            <person name="Roest-Crollius H."/>
            <person name="Braasch I."/>
            <person name="Postlethwait J.H."/>
            <person name="Bobe J."/>
            <person name="Montfort J."/>
            <person name="Bouchez O."/>
            <person name="Begum T."/>
            <person name="Schartl M."/>
            <person name="Gustiano R."/>
            <person name="Guiguen Y."/>
        </authorList>
    </citation>
    <scope>NUCLEOTIDE SEQUENCE</scope>
    <source>
        <strain evidence="1">Pdj_M5554</strain>
    </source>
</reference>
<name>A0ACC5ZBI9_9TELE</name>
<evidence type="ECO:0000313" key="2">
    <source>
        <dbReference type="Proteomes" id="UP000830395"/>
    </source>
</evidence>
<protein>
    <submittedName>
        <fullName evidence="1">Uncharacterized protein</fullName>
    </submittedName>
</protein>
<dbReference type="EMBL" id="CM040995">
    <property type="protein sequence ID" value="MCJ8744953.1"/>
    <property type="molecule type" value="Genomic_DNA"/>
</dbReference>
<accession>A0ACC5ZBI9</accession>
<comment type="caution">
    <text evidence="1">The sequence shown here is derived from an EMBL/GenBank/DDBJ whole genome shotgun (WGS) entry which is preliminary data.</text>
</comment>
<evidence type="ECO:0000313" key="1">
    <source>
        <dbReference type="EMBL" id="MCJ8744953.1"/>
    </source>
</evidence>
<keyword evidence="2" id="KW-1185">Reference proteome</keyword>
<organism evidence="1 2">
    <name type="scientific">Pangasius djambal</name>
    <dbReference type="NCBI Taxonomy" id="1691987"/>
    <lineage>
        <taxon>Eukaryota</taxon>
        <taxon>Metazoa</taxon>
        <taxon>Chordata</taxon>
        <taxon>Craniata</taxon>
        <taxon>Vertebrata</taxon>
        <taxon>Euteleostomi</taxon>
        <taxon>Actinopterygii</taxon>
        <taxon>Neopterygii</taxon>
        <taxon>Teleostei</taxon>
        <taxon>Ostariophysi</taxon>
        <taxon>Siluriformes</taxon>
        <taxon>Pangasiidae</taxon>
        <taxon>Pangasius</taxon>
    </lineage>
</organism>
<proteinExistence type="predicted"/>
<sequence>MEVCYQLPVLPLDRPVPKHVLGRRGAICINSSSGLFGGSLPRQLSKRRGAVSYDSSDQMALYIRMIDVRLRVQTGYTSEQSERDEWKDRQHANFCTDFRPLHSRTDTVTSEVELQPVRSTLSIHKNLHASYYHRNDTHDTHPTLDQEYIKQAKCMLQKVGSWNFDIFFFDQLSNGETPAGNYK</sequence>